<evidence type="ECO:0000313" key="3">
    <source>
        <dbReference type="Proteomes" id="UP000663848"/>
    </source>
</evidence>
<accession>A0A822C7M3</accession>
<evidence type="ECO:0000256" key="1">
    <source>
        <dbReference type="SAM" id="Coils"/>
    </source>
</evidence>
<feature type="coiled-coil region" evidence="1">
    <location>
        <begin position="15"/>
        <end position="49"/>
    </location>
</feature>
<name>A0A822C7M3_9BILA</name>
<dbReference type="AlphaFoldDB" id="A0A822C7M3"/>
<feature type="non-terminal residue" evidence="2">
    <location>
        <position position="1"/>
    </location>
</feature>
<dbReference type="Proteomes" id="UP000663848">
    <property type="component" value="Unassembled WGS sequence"/>
</dbReference>
<dbReference type="EMBL" id="CAJOBR010043177">
    <property type="protein sequence ID" value="CAF5031640.1"/>
    <property type="molecule type" value="Genomic_DNA"/>
</dbReference>
<proteinExistence type="predicted"/>
<comment type="caution">
    <text evidence="2">The sequence shown here is derived from an EMBL/GenBank/DDBJ whole genome shotgun (WGS) entry which is preliminary data.</text>
</comment>
<sequence length="101" mass="12282">LLQYEERELKLTNEVERLFKIEKSLRNELQQLENSNQEKTEMIHQFASNNEQSQQELLTNFQSLKYEYEKIKESNTNLNIRLQEQIQCTQDLQNSLEQFQQ</sequence>
<reference evidence="2" key="1">
    <citation type="submission" date="2021-02" db="EMBL/GenBank/DDBJ databases">
        <authorList>
            <person name="Nowell W R."/>
        </authorList>
    </citation>
    <scope>NUCLEOTIDE SEQUENCE</scope>
</reference>
<protein>
    <submittedName>
        <fullName evidence="2">Uncharacterized protein</fullName>
    </submittedName>
</protein>
<evidence type="ECO:0000313" key="2">
    <source>
        <dbReference type="EMBL" id="CAF5031640.1"/>
    </source>
</evidence>
<keyword evidence="1" id="KW-0175">Coiled coil</keyword>
<gene>
    <name evidence="2" type="ORF">QYT958_LOCUS40704</name>
</gene>
<organism evidence="2 3">
    <name type="scientific">Rotaria socialis</name>
    <dbReference type="NCBI Taxonomy" id="392032"/>
    <lineage>
        <taxon>Eukaryota</taxon>
        <taxon>Metazoa</taxon>
        <taxon>Spiralia</taxon>
        <taxon>Gnathifera</taxon>
        <taxon>Rotifera</taxon>
        <taxon>Eurotatoria</taxon>
        <taxon>Bdelloidea</taxon>
        <taxon>Philodinida</taxon>
        <taxon>Philodinidae</taxon>
        <taxon>Rotaria</taxon>
    </lineage>
</organism>
<feature type="non-terminal residue" evidence="2">
    <location>
        <position position="101"/>
    </location>
</feature>